<organism evidence="3 4">
    <name type="scientific">Phormidesmis priestleyi</name>
    <dbReference type="NCBI Taxonomy" id="268141"/>
    <lineage>
        <taxon>Bacteria</taxon>
        <taxon>Bacillati</taxon>
        <taxon>Cyanobacteriota</taxon>
        <taxon>Cyanophyceae</taxon>
        <taxon>Leptolyngbyales</taxon>
        <taxon>Leptolyngbyaceae</taxon>
        <taxon>Phormidesmis</taxon>
    </lineage>
</organism>
<evidence type="ECO:0000259" key="2">
    <source>
        <dbReference type="Pfam" id="PF00171"/>
    </source>
</evidence>
<reference evidence="4" key="1">
    <citation type="submission" date="2018-04" db="EMBL/GenBank/DDBJ databases">
        <authorList>
            <person name="Cornet L."/>
        </authorList>
    </citation>
    <scope>NUCLEOTIDE SEQUENCE [LARGE SCALE GENOMIC DNA]</scope>
</reference>
<dbReference type="GO" id="GO:0004350">
    <property type="term" value="F:glutamate-5-semialdehyde dehydrogenase activity"/>
    <property type="evidence" value="ECO:0007669"/>
    <property type="project" value="InterPro"/>
</dbReference>
<dbReference type="EMBL" id="QBMP01000149">
    <property type="protein sequence ID" value="PZO52355.1"/>
    <property type="molecule type" value="Genomic_DNA"/>
</dbReference>
<dbReference type="GO" id="GO:0050661">
    <property type="term" value="F:NADP binding"/>
    <property type="evidence" value="ECO:0007669"/>
    <property type="project" value="InterPro"/>
</dbReference>
<dbReference type="InterPro" id="IPR012134">
    <property type="entry name" value="Glu-5-SA_DH"/>
</dbReference>
<dbReference type="PIRSF" id="PIRSF000151">
    <property type="entry name" value="GPR"/>
    <property type="match status" value="1"/>
</dbReference>
<dbReference type="SUPFAM" id="SSF53720">
    <property type="entry name" value="ALDH-like"/>
    <property type="match status" value="1"/>
</dbReference>
<dbReference type="Proteomes" id="UP000249794">
    <property type="component" value="Unassembled WGS sequence"/>
</dbReference>
<accession>A0A2W4Z205</accession>
<dbReference type="Pfam" id="PF00171">
    <property type="entry name" value="Aldedh"/>
    <property type="match status" value="1"/>
</dbReference>
<feature type="domain" description="Aldehyde dehydrogenase" evidence="2">
    <location>
        <begin position="25"/>
        <end position="277"/>
    </location>
</feature>
<name>A0A2W4Z205_9CYAN</name>
<proteinExistence type="predicted"/>
<dbReference type="Gene3D" id="3.40.605.10">
    <property type="entry name" value="Aldehyde Dehydrogenase, Chain A, domain 1"/>
    <property type="match status" value="1"/>
</dbReference>
<keyword evidence="1" id="KW-0560">Oxidoreductase</keyword>
<dbReference type="AlphaFoldDB" id="A0A2W4Z205"/>
<dbReference type="InterPro" id="IPR016161">
    <property type="entry name" value="Ald_DH/histidinol_DH"/>
</dbReference>
<dbReference type="InterPro" id="IPR016163">
    <property type="entry name" value="Ald_DH_C"/>
</dbReference>
<evidence type="ECO:0000256" key="1">
    <source>
        <dbReference type="ARBA" id="ARBA00023002"/>
    </source>
</evidence>
<dbReference type="PANTHER" id="PTHR11063:SF8">
    <property type="entry name" value="DELTA-1-PYRROLINE-5-CARBOXYLATE SYNTHASE"/>
    <property type="match status" value="1"/>
</dbReference>
<dbReference type="InterPro" id="IPR016162">
    <property type="entry name" value="Ald_DH_N"/>
</dbReference>
<dbReference type="PANTHER" id="PTHR11063">
    <property type="entry name" value="GLUTAMATE SEMIALDEHYDE DEHYDROGENASE"/>
    <property type="match status" value="1"/>
</dbReference>
<gene>
    <name evidence="3" type="ORF">DCF15_13875</name>
</gene>
<protein>
    <submittedName>
        <fullName evidence="3">Gamma-glutamyl-phosphate reductase</fullName>
    </submittedName>
</protein>
<evidence type="ECO:0000313" key="4">
    <source>
        <dbReference type="Proteomes" id="UP000249794"/>
    </source>
</evidence>
<sequence>MANSSFDLTGSLAATRRASEQLNSVDQCSEALAAMGRAISQRQDDILEANTLDLEISRDMAVPELVVDWLKLTPERVQTTAAIFNRLAAMGSFANRGCQPRAKGVCQDRPVGVVGFIYEAFPDLGAIAAALSIRTGNAIVLKGGSEASRSNQIIASILQGTLDDIGLSQSLIFPVESTEVSRLDLNQCQGIDLVIAHGRPSLVQQIAKQATVPVIASCMGNCYLYWSASGSLDQVYHMIVESHSGTPDAVNRIEKVLVHESHSENSLIRLWNRLQEVGFVLKADAAIAHSVSHSLVAVADSEWNAAYLKRVVAFRQVKDGAAAISWINAHSSGHADSIVTADYTESRRFITGCRSASVYINASPRFVRNAKQTENIALGMSNGKDVAGGLIGMDVMRSHQRIFHSP</sequence>
<reference evidence="3 4" key="2">
    <citation type="submission" date="2018-06" db="EMBL/GenBank/DDBJ databases">
        <title>Metagenomic assembly of (sub)arctic Cyanobacteria and their associated microbiome from non-axenic cultures.</title>
        <authorList>
            <person name="Baurain D."/>
        </authorList>
    </citation>
    <scope>NUCLEOTIDE SEQUENCE [LARGE SCALE GENOMIC DNA]</scope>
    <source>
        <strain evidence="3">ULC027bin1</strain>
    </source>
</reference>
<evidence type="ECO:0000313" key="3">
    <source>
        <dbReference type="EMBL" id="PZO52355.1"/>
    </source>
</evidence>
<dbReference type="Gene3D" id="3.40.309.10">
    <property type="entry name" value="Aldehyde Dehydrogenase, Chain A, domain 2"/>
    <property type="match status" value="1"/>
</dbReference>
<dbReference type="InterPro" id="IPR015590">
    <property type="entry name" value="Aldehyde_DH_dom"/>
</dbReference>
<comment type="caution">
    <text evidence="3">The sequence shown here is derived from an EMBL/GenBank/DDBJ whole genome shotgun (WGS) entry which is preliminary data.</text>
</comment>